<dbReference type="InterPro" id="IPR011009">
    <property type="entry name" value="Kinase-like_dom_sf"/>
</dbReference>
<dbReference type="OrthoDB" id="7334546at2"/>
<dbReference type="Proteomes" id="UP000002931">
    <property type="component" value="Unassembled WGS sequence"/>
</dbReference>
<evidence type="ECO:0000313" key="2">
    <source>
        <dbReference type="EMBL" id="EAQ13976.1"/>
    </source>
</evidence>
<keyword evidence="3" id="KW-1185">Reference proteome</keyword>
<dbReference type="Pfam" id="PF01636">
    <property type="entry name" value="APH"/>
    <property type="match status" value="1"/>
</dbReference>
<name>A3VCV2_9RHOB</name>
<evidence type="ECO:0000313" key="3">
    <source>
        <dbReference type="Proteomes" id="UP000002931"/>
    </source>
</evidence>
<feature type="domain" description="Aminoglycoside phosphotransferase" evidence="1">
    <location>
        <begin position="24"/>
        <end position="230"/>
    </location>
</feature>
<dbReference type="InterPro" id="IPR002575">
    <property type="entry name" value="Aminoglycoside_PTrfase"/>
</dbReference>
<comment type="caution">
    <text evidence="2">The sequence shown here is derived from an EMBL/GenBank/DDBJ whole genome shotgun (WGS) entry which is preliminary data.</text>
</comment>
<reference evidence="2 3" key="1">
    <citation type="journal article" date="2010" name="J. Bacteriol.">
        <title>Genome sequences of Pelagibaca bermudensis HTCC2601T and Maritimibacter alkaliphilus HTCC2654T, the type strains of two marine Roseobacter genera.</title>
        <authorList>
            <person name="Thrash J.C."/>
            <person name="Cho J.C."/>
            <person name="Ferriera S."/>
            <person name="Johnson J."/>
            <person name="Vergin K.L."/>
            <person name="Giovannoni S.J."/>
        </authorList>
    </citation>
    <scope>NUCLEOTIDE SEQUENCE [LARGE SCALE GENOMIC DNA]</scope>
    <source>
        <strain evidence="2 3">HTCC2654</strain>
    </source>
</reference>
<gene>
    <name evidence="2" type="ORF">RB2654_12924</name>
</gene>
<dbReference type="EMBL" id="AAMT01000003">
    <property type="protein sequence ID" value="EAQ13976.1"/>
    <property type="molecule type" value="Genomic_DNA"/>
</dbReference>
<dbReference type="AlphaFoldDB" id="A3VCV2"/>
<evidence type="ECO:0000259" key="1">
    <source>
        <dbReference type="Pfam" id="PF01636"/>
    </source>
</evidence>
<dbReference type="HOGENOM" id="CLU_1097924_0_0_5"/>
<dbReference type="STRING" id="314271.RB2654_12924"/>
<proteinExistence type="predicted"/>
<protein>
    <recommendedName>
        <fullName evidence="1">Aminoglycoside phosphotransferase domain-containing protein</fullName>
    </recommendedName>
</protein>
<dbReference type="eggNOG" id="COG0510">
    <property type="taxonomic scope" value="Bacteria"/>
</dbReference>
<dbReference type="RefSeq" id="WP_008332291.1">
    <property type="nucleotide sequence ID" value="NZ_CH902578.1"/>
</dbReference>
<dbReference type="SUPFAM" id="SSF56112">
    <property type="entry name" value="Protein kinase-like (PK-like)"/>
    <property type="match status" value="1"/>
</dbReference>
<organism evidence="2 3">
    <name type="scientific">Maritimibacter alkaliphilus HTCC2654</name>
    <dbReference type="NCBI Taxonomy" id="314271"/>
    <lineage>
        <taxon>Bacteria</taxon>
        <taxon>Pseudomonadati</taxon>
        <taxon>Pseudomonadota</taxon>
        <taxon>Alphaproteobacteria</taxon>
        <taxon>Rhodobacterales</taxon>
        <taxon>Roseobacteraceae</taxon>
        <taxon>Maritimibacter</taxon>
    </lineage>
</organism>
<sequence>MSFPDADLIYFWEQQGAVEPLVRWKPLTGGNTNALWQVGDRVVKLYRPEADTPLFTNDPNAERQVLRALKGTNLAPELIAAEGDSLVYRLAPGRGWQPEDGVACVAERLSRLHAIEAPEGLPHKPMGKDALVQQTMALGENVPVVPDDLPKAREAFIHGDATAANALVSEGRVTFIDWQCPGVGDACDDIAVFLSPAMQVISGNRPLTEDEVEGFLAAYGEGDVTERYRALAPLYQARMRGYCRWRAARGDDGYGKASLLER</sequence>
<dbReference type="Gene3D" id="3.90.1200.10">
    <property type="match status" value="1"/>
</dbReference>
<accession>A3VCV2</accession>